<feature type="compositionally biased region" description="Basic and acidic residues" evidence="1">
    <location>
        <begin position="142"/>
        <end position="153"/>
    </location>
</feature>
<proteinExistence type="predicted"/>
<feature type="compositionally biased region" description="Basic residues" evidence="1">
    <location>
        <begin position="234"/>
        <end position="245"/>
    </location>
</feature>
<feature type="compositionally biased region" description="Basic residues" evidence="1">
    <location>
        <begin position="519"/>
        <end position="528"/>
    </location>
</feature>
<feature type="compositionally biased region" description="Basic residues" evidence="1">
    <location>
        <begin position="130"/>
        <end position="141"/>
    </location>
</feature>
<feature type="non-terminal residue" evidence="2">
    <location>
        <position position="1"/>
    </location>
</feature>
<evidence type="ECO:0000256" key="1">
    <source>
        <dbReference type="SAM" id="MobiDB-lite"/>
    </source>
</evidence>
<gene>
    <name evidence="2" type="ORF">AVDCRST_MAG61-2814</name>
</gene>
<feature type="compositionally biased region" description="Basic residues" evidence="1">
    <location>
        <begin position="313"/>
        <end position="325"/>
    </location>
</feature>
<name>A0A6J4LEC3_9ACTN</name>
<dbReference type="GO" id="GO:0004825">
    <property type="term" value="F:methionine-tRNA ligase activity"/>
    <property type="evidence" value="ECO:0007669"/>
    <property type="project" value="UniProtKB-EC"/>
</dbReference>
<feature type="region of interest" description="Disordered" evidence="1">
    <location>
        <begin position="416"/>
        <end position="445"/>
    </location>
</feature>
<feature type="compositionally biased region" description="Basic and acidic residues" evidence="1">
    <location>
        <begin position="110"/>
        <end position="129"/>
    </location>
</feature>
<sequence length="528" mass="58576">ERSRADRRGVALRQRPPAHRPRVRLRCALRRLLALPADGRQPGAHGLGHRRARHADPGAGRRRGHDAARARRQVLPGDPGRPGRARPVLRPVHPHEHRQPPPRHPGPVHRAVEQRLRAHREDARRDQPVHRTHAARPLHRGHLPDLRLPERARRPVRQLRQPARPGRPDQPAQPDQRRDPAVRRDRAPAVRPAGVLEVAGLVARHPDALAAERPELQQAPRRRPQAAGDQPRPRLGRAHPARRLARPADEAVLRLVRRGDRLPVGVGRVGAAHRRPGRLEAVVVRPGRRGLLLHGQGQHHLPLGDVARDPARPQRRGRPRRRGRVVRPAEPAHRGRQFRVPDDERLEVLHQPRHRHLRRRLPARVRPRRPALLHRGGGPGEPGQRLHLGRVRPAHQLRAGQRVGQPRQPVGLAGVQERRGGARAHVAGPGRRGPAGAVPGGVRHRRRAPRALAVQAGHLRGDADRRRGQRVPVAPGAVEAQGRPGAPRHDPAHRPAGGAGREHPADAVPAARRAEGARGPRRHRGVGL</sequence>
<feature type="compositionally biased region" description="Basic and acidic residues" evidence="1">
    <location>
        <begin position="175"/>
        <end position="188"/>
    </location>
</feature>
<keyword evidence="2" id="KW-0436">Ligase</keyword>
<organism evidence="2">
    <name type="scientific">uncultured Friedmanniella sp</name>
    <dbReference type="NCBI Taxonomy" id="335381"/>
    <lineage>
        <taxon>Bacteria</taxon>
        <taxon>Bacillati</taxon>
        <taxon>Actinomycetota</taxon>
        <taxon>Actinomycetes</taxon>
        <taxon>Propionibacteriales</taxon>
        <taxon>Nocardioidaceae</taxon>
        <taxon>Friedmanniella</taxon>
        <taxon>environmental samples</taxon>
    </lineage>
</organism>
<accession>A0A6J4LEC3</accession>
<protein>
    <submittedName>
        <fullName evidence="2">Methionyl-tRNA synthetase</fullName>
        <ecNumber evidence="2">6.1.1.10</ecNumber>
    </submittedName>
</protein>
<feature type="non-terminal residue" evidence="2">
    <location>
        <position position="528"/>
    </location>
</feature>
<feature type="region of interest" description="Disordered" evidence="1">
    <location>
        <begin position="36"/>
        <end position="191"/>
    </location>
</feature>
<feature type="region of interest" description="Disordered" evidence="1">
    <location>
        <begin position="299"/>
        <end position="334"/>
    </location>
</feature>
<dbReference type="EC" id="6.1.1.10" evidence="2"/>
<reference evidence="2" key="1">
    <citation type="submission" date="2020-02" db="EMBL/GenBank/DDBJ databases">
        <authorList>
            <person name="Meier V. D."/>
        </authorList>
    </citation>
    <scope>NUCLEOTIDE SEQUENCE</scope>
    <source>
        <strain evidence="2">AVDCRST_MAG61</strain>
    </source>
</reference>
<feature type="region of interest" description="Disordered" evidence="1">
    <location>
        <begin position="457"/>
        <end position="528"/>
    </location>
</feature>
<dbReference type="AlphaFoldDB" id="A0A6J4LEC3"/>
<feature type="compositionally biased region" description="Low complexity" evidence="1">
    <location>
        <begin position="423"/>
        <end position="441"/>
    </location>
</feature>
<feature type="region of interest" description="Disordered" evidence="1">
    <location>
        <begin position="212"/>
        <end position="246"/>
    </location>
</feature>
<feature type="region of interest" description="Disordered" evidence="1">
    <location>
        <begin position="1"/>
        <end position="23"/>
    </location>
</feature>
<keyword evidence="2" id="KW-0030">Aminoacyl-tRNA synthetase</keyword>
<dbReference type="EMBL" id="CADCTT010000342">
    <property type="protein sequence ID" value="CAA9329880.1"/>
    <property type="molecule type" value="Genomic_DNA"/>
</dbReference>
<evidence type="ECO:0000313" key="2">
    <source>
        <dbReference type="EMBL" id="CAA9329880.1"/>
    </source>
</evidence>